<protein>
    <submittedName>
        <fullName evidence="2">Uncharacterized protein</fullName>
    </submittedName>
</protein>
<name>A0A936ZSL6_9BURK</name>
<sequence>MEAGRLSPSADRTQTTHDDGAAREVRSAPTTWGARTVQWLKNAVVRSYRDVASAVPLRLGELRNKAQSALSAIRLTAGEARASVHRFRQEMRLGASRNLQDLNADFAARQAAELDTAPKDAEIASSSGPHADGLRDDSSFDTLNAQVQKKIQDGGAVKRFYFRNKVQELNLHASGDASRQEQVAHSKAMLAARRLETLKSESLENGFSDFHSLKLVSDELDAIHQVGGEDLSGEVASFKAEVMGSLLSSMQSRQPSAREWRTWTGEIAELAEASKKTYPSAAGEFEMIASRIRTHPAAIEGQVASPVDRGGEIANGVRQDLLLFASGNDAAKQREKLLYDLRRSELPFTRVMDICRGALSDPSLQVEARERLESLAAELSARGARADP</sequence>
<gene>
    <name evidence="2" type="ORF">JI739_21575</name>
</gene>
<organism evidence="2 3">
    <name type="scientific">Ramlibacter aurantiacus</name>
    <dbReference type="NCBI Taxonomy" id="2801330"/>
    <lineage>
        <taxon>Bacteria</taxon>
        <taxon>Pseudomonadati</taxon>
        <taxon>Pseudomonadota</taxon>
        <taxon>Betaproteobacteria</taxon>
        <taxon>Burkholderiales</taxon>
        <taxon>Comamonadaceae</taxon>
        <taxon>Ramlibacter</taxon>
    </lineage>
</organism>
<evidence type="ECO:0000313" key="2">
    <source>
        <dbReference type="EMBL" id="MBL0422941.1"/>
    </source>
</evidence>
<dbReference type="RefSeq" id="WP_201686069.1">
    <property type="nucleotide sequence ID" value="NZ_JAEQNA010000010.1"/>
</dbReference>
<feature type="region of interest" description="Disordered" evidence="1">
    <location>
        <begin position="117"/>
        <end position="137"/>
    </location>
</feature>
<reference evidence="2" key="1">
    <citation type="submission" date="2021-01" db="EMBL/GenBank/DDBJ databases">
        <title>Ramlibacter sp. strain AW1 16S ribosomal RNA gene Genome sequencing and assembly.</title>
        <authorList>
            <person name="Kang M."/>
        </authorList>
    </citation>
    <scope>NUCLEOTIDE SEQUENCE</scope>
    <source>
        <strain evidence="2">AW1</strain>
    </source>
</reference>
<evidence type="ECO:0000313" key="3">
    <source>
        <dbReference type="Proteomes" id="UP000613011"/>
    </source>
</evidence>
<accession>A0A936ZSL6</accession>
<feature type="compositionally biased region" description="Basic and acidic residues" evidence="1">
    <location>
        <begin position="14"/>
        <end position="26"/>
    </location>
</feature>
<comment type="caution">
    <text evidence="2">The sequence shown here is derived from an EMBL/GenBank/DDBJ whole genome shotgun (WGS) entry which is preliminary data.</text>
</comment>
<keyword evidence="3" id="KW-1185">Reference proteome</keyword>
<dbReference type="EMBL" id="JAEQNA010000010">
    <property type="protein sequence ID" value="MBL0422941.1"/>
    <property type="molecule type" value="Genomic_DNA"/>
</dbReference>
<evidence type="ECO:0000256" key="1">
    <source>
        <dbReference type="SAM" id="MobiDB-lite"/>
    </source>
</evidence>
<dbReference type="Proteomes" id="UP000613011">
    <property type="component" value="Unassembled WGS sequence"/>
</dbReference>
<dbReference type="AlphaFoldDB" id="A0A936ZSL6"/>
<proteinExistence type="predicted"/>
<feature type="region of interest" description="Disordered" evidence="1">
    <location>
        <begin position="1"/>
        <end position="28"/>
    </location>
</feature>